<name>A0ABN8ZDM2_RANTA</name>
<dbReference type="EMBL" id="OX459967">
    <property type="protein sequence ID" value="CAI9171545.1"/>
    <property type="molecule type" value="Genomic_DNA"/>
</dbReference>
<evidence type="ECO:0000313" key="1">
    <source>
        <dbReference type="EMBL" id="CAI9171545.1"/>
    </source>
</evidence>
<dbReference type="Proteomes" id="UP001176941">
    <property type="component" value="Chromosome 31"/>
</dbReference>
<organism evidence="1 2">
    <name type="scientific">Rangifer tarandus platyrhynchus</name>
    <name type="common">Svalbard reindeer</name>
    <dbReference type="NCBI Taxonomy" id="3082113"/>
    <lineage>
        <taxon>Eukaryota</taxon>
        <taxon>Metazoa</taxon>
        <taxon>Chordata</taxon>
        <taxon>Craniata</taxon>
        <taxon>Vertebrata</taxon>
        <taxon>Euteleostomi</taxon>
        <taxon>Mammalia</taxon>
        <taxon>Eutheria</taxon>
        <taxon>Laurasiatheria</taxon>
        <taxon>Artiodactyla</taxon>
        <taxon>Ruminantia</taxon>
        <taxon>Pecora</taxon>
        <taxon>Cervidae</taxon>
        <taxon>Odocoileinae</taxon>
        <taxon>Rangifer</taxon>
    </lineage>
</organism>
<proteinExistence type="predicted"/>
<protein>
    <submittedName>
        <fullName evidence="1">Uncharacterized protein</fullName>
    </submittedName>
</protein>
<sequence>MTGRGHVGAGRLLLHGRRLGPEHGSFLSSPCRARRLSPGQLEVAQEDIEVAQEDTEVHQERPPLWAYPQRLSSAFPMWPGAFLRVLSRSSLSGRLLGGQCGLGRVVTAAESAFDATGVAGALVAESPPAMLLMCAVVTLQVLFPKHP</sequence>
<gene>
    <name evidence="1" type="ORF">MRATA1EN1_LOCUS20507</name>
</gene>
<keyword evidence="2" id="KW-1185">Reference proteome</keyword>
<reference evidence="1" key="1">
    <citation type="submission" date="2023-04" db="EMBL/GenBank/DDBJ databases">
        <authorList>
            <consortium name="ELIXIR-Norway"/>
        </authorList>
    </citation>
    <scope>NUCLEOTIDE SEQUENCE [LARGE SCALE GENOMIC DNA]</scope>
</reference>
<accession>A0ABN8ZDM2</accession>
<evidence type="ECO:0000313" key="2">
    <source>
        <dbReference type="Proteomes" id="UP001176941"/>
    </source>
</evidence>